<dbReference type="GO" id="GO:0016814">
    <property type="term" value="F:hydrolase activity, acting on carbon-nitrogen (but not peptide) bonds, in cyclic amidines"/>
    <property type="evidence" value="ECO:0007669"/>
    <property type="project" value="TreeGrafter"/>
</dbReference>
<dbReference type="AlphaFoldDB" id="A0A4S4FL84"/>
<dbReference type="InterPro" id="IPR052349">
    <property type="entry name" value="Metallo-hydrolase_Enzymes"/>
</dbReference>
<reference evidence="3 4" key="1">
    <citation type="submission" date="2019-04" db="EMBL/GenBank/DDBJ databases">
        <authorList>
            <person name="Jiang L."/>
        </authorList>
    </citation>
    <scope>NUCLEOTIDE SEQUENCE [LARGE SCALE GENOMIC DNA]</scope>
    <source>
        <strain evidence="3 4">YIM 131853</strain>
    </source>
</reference>
<name>A0A4S4FL84_9MICO</name>
<dbReference type="PANTHER" id="PTHR32027">
    <property type="entry name" value="CYTOSINE DEAMINASE"/>
    <property type="match status" value="1"/>
</dbReference>
<dbReference type="RefSeq" id="WP_136427348.1">
    <property type="nucleotide sequence ID" value="NZ_SSSM01000004.1"/>
</dbReference>
<evidence type="ECO:0000259" key="2">
    <source>
        <dbReference type="Pfam" id="PF07969"/>
    </source>
</evidence>
<dbReference type="Proteomes" id="UP000309133">
    <property type="component" value="Unassembled WGS sequence"/>
</dbReference>
<dbReference type="Pfam" id="PF07969">
    <property type="entry name" value="Amidohydro_3"/>
    <property type="match status" value="1"/>
</dbReference>
<dbReference type="PANTHER" id="PTHR32027:SF9">
    <property type="entry name" value="BLL3847 PROTEIN"/>
    <property type="match status" value="1"/>
</dbReference>
<accession>A0A4S4FL84</accession>
<dbReference type="Gene3D" id="3.20.20.140">
    <property type="entry name" value="Metal-dependent hydrolases"/>
    <property type="match status" value="1"/>
</dbReference>
<dbReference type="InterPro" id="IPR032466">
    <property type="entry name" value="Metal_Hydrolase"/>
</dbReference>
<dbReference type="InterPro" id="IPR011059">
    <property type="entry name" value="Metal-dep_hydrolase_composite"/>
</dbReference>
<feature type="region of interest" description="Disordered" evidence="1">
    <location>
        <begin position="405"/>
        <end position="432"/>
    </location>
</feature>
<proteinExistence type="predicted"/>
<dbReference type="SUPFAM" id="SSF51556">
    <property type="entry name" value="Metallo-dependent hydrolases"/>
    <property type="match status" value="1"/>
</dbReference>
<keyword evidence="4" id="KW-1185">Reference proteome</keyword>
<protein>
    <submittedName>
        <fullName evidence="3">Cytosine deaminase</fullName>
    </submittedName>
</protein>
<feature type="domain" description="Amidohydrolase 3" evidence="2">
    <location>
        <begin position="172"/>
        <end position="394"/>
    </location>
</feature>
<gene>
    <name evidence="3" type="ORF">E6C64_10005</name>
</gene>
<comment type="caution">
    <text evidence="3">The sequence shown here is derived from an EMBL/GenBank/DDBJ whole genome shotgun (WGS) entry which is preliminary data.</text>
</comment>
<dbReference type="OrthoDB" id="3366604at2"/>
<evidence type="ECO:0000256" key="1">
    <source>
        <dbReference type="SAM" id="MobiDB-lite"/>
    </source>
</evidence>
<feature type="compositionally biased region" description="Low complexity" evidence="1">
    <location>
        <begin position="405"/>
        <end position="422"/>
    </location>
</feature>
<dbReference type="InterPro" id="IPR013108">
    <property type="entry name" value="Amidohydro_3"/>
</dbReference>
<dbReference type="Gene3D" id="2.30.40.10">
    <property type="entry name" value="Urease, subunit C, domain 1"/>
    <property type="match status" value="1"/>
</dbReference>
<sequence length="432" mass="44960">MSHVLPRTVDLLGGATLPDGRVVDVALQDGLVSSVTPAGAIPVPVGAEVLDLRGFLLLTAPAEPHAHLDKALSYDLMRPPLGDLDSAILSWREFAADMTVDSIADRARAAALRLLANGTTAIRSHVDVLQGNEPTRGAEALVRVRNELAGLMDIELVALGGWQSPDEAFEAVLDVGVDLIGGAPHLAPDPIADLRRVLAIAERRGVGVDIHTDESLHGAVTLSEFARIVRGWDVNVSAGHCVRLGTLERAELGEVIADVRASDIGIISLPITNLYLQGWDDPVATPRGLTALRALLDAGVRVAAGADNIRDPFNPVGRADALETASLLVTAGHLDFEESIHAVTDGARSVMGLAPAGASEGCVAEFLAIRADSLGEAIAFASADRYVIHRGQLVSESQVTTRTASAPAAAARQASVPQAAPALLPESATAGR</sequence>
<evidence type="ECO:0000313" key="4">
    <source>
        <dbReference type="Proteomes" id="UP000309133"/>
    </source>
</evidence>
<dbReference type="EMBL" id="SSSM01000004">
    <property type="protein sequence ID" value="THG30938.1"/>
    <property type="molecule type" value="Genomic_DNA"/>
</dbReference>
<organism evidence="3 4">
    <name type="scientific">Naasia lichenicola</name>
    <dbReference type="NCBI Taxonomy" id="2565933"/>
    <lineage>
        <taxon>Bacteria</taxon>
        <taxon>Bacillati</taxon>
        <taxon>Actinomycetota</taxon>
        <taxon>Actinomycetes</taxon>
        <taxon>Micrococcales</taxon>
        <taxon>Microbacteriaceae</taxon>
        <taxon>Naasia</taxon>
    </lineage>
</organism>
<evidence type="ECO:0000313" key="3">
    <source>
        <dbReference type="EMBL" id="THG30938.1"/>
    </source>
</evidence>